<dbReference type="InterPro" id="IPR013783">
    <property type="entry name" value="Ig-like_fold"/>
</dbReference>
<dbReference type="PRINTS" id="PR01265">
    <property type="entry name" value="LINKMODULE"/>
</dbReference>
<feature type="compositionally biased region" description="Polar residues" evidence="21">
    <location>
        <begin position="899"/>
        <end position="934"/>
    </location>
</feature>
<dbReference type="PROSITE" id="PS50026">
    <property type="entry name" value="EGF_3"/>
    <property type="match status" value="2"/>
</dbReference>
<dbReference type="Pfam" id="PF00193">
    <property type="entry name" value="Xlink"/>
    <property type="match status" value="2"/>
</dbReference>
<feature type="disulfide bond" evidence="20">
    <location>
        <begin position="394"/>
        <end position="415"/>
    </location>
</feature>
<dbReference type="FunFam" id="2.10.70.10:FF:000003">
    <property type="entry name" value="Versican core protein"/>
    <property type="match status" value="1"/>
</dbReference>
<dbReference type="InterPro" id="IPR000436">
    <property type="entry name" value="Sushi_SCR_CCP_dom"/>
</dbReference>
<dbReference type="GO" id="GO:0045202">
    <property type="term" value="C:synapse"/>
    <property type="evidence" value="ECO:0000318"/>
    <property type="project" value="GO_Central"/>
</dbReference>
<evidence type="ECO:0000259" key="23">
    <source>
        <dbReference type="PROSITE" id="PS50041"/>
    </source>
</evidence>
<evidence type="ECO:0000256" key="5">
    <source>
        <dbReference type="ARBA" id="ARBA00022659"/>
    </source>
</evidence>
<dbReference type="InterPro" id="IPR000742">
    <property type="entry name" value="EGF"/>
</dbReference>
<evidence type="ECO:0000256" key="14">
    <source>
        <dbReference type="ARBA" id="ARBA00023319"/>
    </source>
</evidence>
<dbReference type="SUPFAM" id="SSF57535">
    <property type="entry name" value="Complement control module/SCR domain"/>
    <property type="match status" value="1"/>
</dbReference>
<keyword evidence="3" id="KW-0964">Secreted</keyword>
<feature type="compositionally biased region" description="Low complexity" evidence="21">
    <location>
        <begin position="1415"/>
        <end position="1427"/>
    </location>
</feature>
<dbReference type="InterPro" id="IPR000152">
    <property type="entry name" value="EGF-type_Asp/Asn_hydroxyl_site"/>
</dbReference>
<dbReference type="GO" id="GO:0001501">
    <property type="term" value="P:skeletal system development"/>
    <property type="evidence" value="ECO:0000318"/>
    <property type="project" value="GO_Central"/>
</dbReference>
<dbReference type="InterPro" id="IPR036179">
    <property type="entry name" value="Ig-like_dom_sf"/>
</dbReference>
<dbReference type="SMART" id="SM00409">
    <property type="entry name" value="IG"/>
    <property type="match status" value="1"/>
</dbReference>
<feature type="compositionally biased region" description="Polar residues" evidence="21">
    <location>
        <begin position="1279"/>
        <end position="1288"/>
    </location>
</feature>
<reference evidence="27" key="2">
    <citation type="submission" date="2025-08" db="UniProtKB">
        <authorList>
            <consortium name="Ensembl"/>
        </authorList>
    </citation>
    <scope>IDENTIFICATION</scope>
    <source>
        <strain evidence="27">Glennie</strain>
    </source>
</reference>
<comment type="similarity">
    <text evidence="2">Belongs to the aggrecan/versican proteoglycan family.</text>
</comment>
<dbReference type="InterPro" id="IPR018378">
    <property type="entry name" value="C-type_lectin_CS"/>
</dbReference>
<dbReference type="PANTHER" id="PTHR22804:SF24">
    <property type="entry name" value="NEUROCAN CORE PROTEIN"/>
    <property type="match status" value="1"/>
</dbReference>
<dbReference type="PROSITE" id="PS50041">
    <property type="entry name" value="C_TYPE_LECTIN_2"/>
    <property type="match status" value="1"/>
</dbReference>
<dbReference type="GO" id="GO:0030246">
    <property type="term" value="F:carbohydrate binding"/>
    <property type="evidence" value="ECO:0007669"/>
    <property type="project" value="UniProtKB-KW"/>
</dbReference>
<keyword evidence="13" id="KW-0325">Glycoprotein</keyword>
<keyword evidence="6" id="KW-0732">Signal</keyword>
<evidence type="ECO:0000256" key="8">
    <source>
        <dbReference type="ARBA" id="ARBA00022737"/>
    </source>
</evidence>
<sequence length="1746" mass="187036">MFPVKPEPWKIPAGYLTRADQVGEEPGGTPPPDPPAERQAHPENIQTANQEHMWPRGQLQGVCPWASKFTLSRESHSFGPTLALTGVGSLGLAPEGAPGGRAVSAHPPSPLCFSGSQDAGKVIHINKVQHQALRAGLAEMVALPCLFLLRSPTSLGPNTSHDPPRVKWTKVRSASGQKVEVPILVAKEKVVKVVRGYQGRVSLPGYPQNRTNATLVLGPLRASDTGLYRCEVVAGIDDEQDLLPLEVTGVVFHYRAASNRYTLSFPAAQDACRRSSAVIATPGHLQAAFEDGYDNCDAGWLSDHTVRYPITLSRPGCYGDRNSLPGVRSYGLRDPQERYDVYCFARELKGEVFYVSHPRRLTLSGARAHCQSQGATLATVGQLYLAWQEGLDQCDPGWLADGSVRYPIQTPRKKCGGEEPGVRTLYQFPNRTGFPEPSLKFDAYCYRAHYLAPPTQLPEHPAWAPGAGSQPEELPILSLENILQEHGPAPSPGGLPGPDGDDLLVSGDSRDGTGQEHPTLKPRLLAPPHPEDEQLQPTTATPSGMAQVEEGHLLDPYQARLGMGAGSGTPASLADRAETAGITSLVPDPELEEDQWQNMVDQTPRWRDSTLHPPPEATSQEPQGPGSTTISEGGSSVPKGLGPTQLWVPAAITEVAGPRARESTLSNSSGGLGSPGPEGFPTSLPEGALGVTGGLGMETVDPSKPGTTTAAPGSPETTRRGRYKGLNGRYFQKARVAPKRKWGSGRGSTAAPLETKAAGNHMENPSVLALGPPSIPETSSLSNEVDQLNSDVPGSEKSGSPPSLLTSVSDLEEREDPEMIRNPALAPEEGNRPSLTQPEERPVTSVQEPRAFPVPTQEPTSSANTDSWAASLSPDAPLTVATLDQAGGGLLWRLRDTGTPRQTDSPPSQYATRYPLPTSSGVLTGRAESSSRQWVQGEDSEVSSGEARVSKEVDVPVLAMLRAPKPFPLSSLSPTPGTSLPQDFTPPSRMTPGASLQEPQGEPSEIAIFPEDPTASQTQHVNWSSTGTQDPGWGRSGQERIGEESPTPPAPLTMDRREESVTEIGSPYRGQEARQVGQDQDPDPPSLLSETETTVPGATSWQGTGVALAGTTASVPQEETPSTILLASHPMNRVGGDLDSLPPIRITADPSTTPGYLATEATEEAEVEMEEKEEVEEEEEGPGFHTVATSSAYAVQSQTPASSTSQSGPDEPSPGHLTSRNPLEPESAPWRPQPESRTEGLLESFWATPDPTQANSLAGLPAQEGGPSGEPVLAPEPLNSWTPKSLSPNGPEESGGRVLQGTPTSIPEQDMDDASGEGRRELPSPLGLPAPHPTTNGLLSSSEETLRPSEALPELPETLLSLQPGLGEGGEPTGPEGKTLPEEGSEEPTTDEGSYSLGPEGASPEEAERGPVTDSGGLALGEEAGSGPEDRMLPMAEDLEIPSWTLESNLSTESWPDPCKNNPCLHGGTCQPNGTVYSCNCGQGFTGENCEIDIDDCLSGPCQNGGTCIDEINSFVCLCLPSYGGSVCEKDTEGCDHNWHKFQGHCYRYFAHRRAWEDAERDCRRRAGHLTSIHSPEEHGFINSFGHENTWIGLNDRIVERDFQWTDNTGLQYENWRENQPDNFFAGGEDCVVTVAHESGRWNDVPCNYNLPYICKKGTVLCGLPPAVENAFPLGSRKDKYSIHSTVRYQCEEGFLQHHLPTIKCHSNGKWDRPKIVCTKRRWLLPSLSLSPILGPLDQPCKEPLA</sequence>
<dbReference type="PROSITE" id="PS50963">
    <property type="entry name" value="LINK_2"/>
    <property type="match status" value="2"/>
</dbReference>
<dbReference type="SMART" id="SM00179">
    <property type="entry name" value="EGF_CA"/>
    <property type="match status" value="2"/>
</dbReference>
<reference evidence="27 28" key="1">
    <citation type="journal article" date="2008" name="Nature">
        <title>Genome analysis of the platypus reveals unique signatures of evolution.</title>
        <authorList>
            <person name="Warren W.C."/>
            <person name="Hillier L.W."/>
            <person name="Marshall Graves J.A."/>
            <person name="Birney E."/>
            <person name="Ponting C.P."/>
            <person name="Grutzner F."/>
            <person name="Belov K."/>
            <person name="Miller W."/>
            <person name="Clarke L."/>
            <person name="Chinwalla A.T."/>
            <person name="Yang S.P."/>
            <person name="Heger A."/>
            <person name="Locke D.P."/>
            <person name="Miethke P."/>
            <person name="Waters P.D."/>
            <person name="Veyrunes F."/>
            <person name="Fulton L."/>
            <person name="Fulton B."/>
            <person name="Graves T."/>
            <person name="Wallis J."/>
            <person name="Puente X.S."/>
            <person name="Lopez-Otin C."/>
            <person name="Ordonez G.R."/>
            <person name="Eichler E.E."/>
            <person name="Chen L."/>
            <person name="Cheng Z."/>
            <person name="Deakin J.E."/>
            <person name="Alsop A."/>
            <person name="Thompson K."/>
            <person name="Kirby P."/>
            <person name="Papenfuss A.T."/>
            <person name="Wakefield M.J."/>
            <person name="Olender T."/>
            <person name="Lancet D."/>
            <person name="Huttley G.A."/>
            <person name="Smit A.F."/>
            <person name="Pask A."/>
            <person name="Temple-Smith P."/>
            <person name="Batzer M.A."/>
            <person name="Walker J.A."/>
            <person name="Konkel M.K."/>
            <person name="Harris R.S."/>
            <person name="Whittington C.M."/>
            <person name="Wong E.S."/>
            <person name="Gemmell N.J."/>
            <person name="Buschiazzo E."/>
            <person name="Vargas Jentzsch I.M."/>
            <person name="Merkel A."/>
            <person name="Schmitz J."/>
            <person name="Zemann A."/>
            <person name="Churakov G."/>
            <person name="Kriegs J.O."/>
            <person name="Brosius J."/>
            <person name="Murchison E.P."/>
            <person name="Sachidanandam R."/>
            <person name="Smith C."/>
            <person name="Hannon G.J."/>
            <person name="Tsend-Ayush E."/>
            <person name="McMillan D."/>
            <person name="Attenborough R."/>
            <person name="Rens W."/>
            <person name="Ferguson-Smith M."/>
            <person name="Lefevre C.M."/>
            <person name="Sharp J.A."/>
            <person name="Nicholas K.R."/>
            <person name="Ray D.A."/>
            <person name="Kube M."/>
            <person name="Reinhardt R."/>
            <person name="Pringle T.H."/>
            <person name="Taylor J."/>
            <person name="Jones R.C."/>
            <person name="Nixon B."/>
            <person name="Dacheux J.L."/>
            <person name="Niwa H."/>
            <person name="Sekita Y."/>
            <person name="Huang X."/>
            <person name="Stark A."/>
            <person name="Kheradpour P."/>
            <person name="Kellis M."/>
            <person name="Flicek P."/>
            <person name="Chen Y."/>
            <person name="Webber C."/>
            <person name="Hardison R."/>
            <person name="Nelson J."/>
            <person name="Hallsworth-Pepin K."/>
            <person name="Delehaunty K."/>
            <person name="Markovic C."/>
            <person name="Minx P."/>
            <person name="Feng Y."/>
            <person name="Kremitzki C."/>
            <person name="Mitreva M."/>
            <person name="Glasscock J."/>
            <person name="Wylie T."/>
            <person name="Wohldmann P."/>
            <person name="Thiru P."/>
            <person name="Nhan M.N."/>
            <person name="Pohl C.S."/>
            <person name="Smith S.M."/>
            <person name="Hou S."/>
            <person name="Nefedov M."/>
            <person name="de Jong P.J."/>
            <person name="Renfree M.B."/>
            <person name="Mardis E.R."/>
            <person name="Wilson R.K."/>
        </authorList>
    </citation>
    <scope>NUCLEOTIDE SEQUENCE [LARGE SCALE GENOMIC DNA]</scope>
    <source>
        <strain evidence="27 28">Glennie</strain>
    </source>
</reference>
<evidence type="ECO:0000256" key="3">
    <source>
        <dbReference type="ARBA" id="ARBA00022525"/>
    </source>
</evidence>
<feature type="region of interest" description="Disordered" evidence="21">
    <location>
        <begin position="1"/>
        <end position="40"/>
    </location>
</feature>
<evidence type="ECO:0000256" key="7">
    <source>
        <dbReference type="ARBA" id="ARBA00022734"/>
    </source>
</evidence>
<dbReference type="SUPFAM" id="SSF48726">
    <property type="entry name" value="Immunoglobulin"/>
    <property type="match status" value="1"/>
</dbReference>
<dbReference type="GO" id="GO:0072534">
    <property type="term" value="C:perineuronal net"/>
    <property type="evidence" value="ECO:0000318"/>
    <property type="project" value="GO_Central"/>
</dbReference>
<feature type="region of interest" description="Disordered" evidence="21">
    <location>
        <begin position="658"/>
        <end position="871"/>
    </location>
</feature>
<evidence type="ECO:0000256" key="4">
    <source>
        <dbReference type="ARBA" id="ARBA00022536"/>
    </source>
</evidence>
<dbReference type="FunFam" id="3.10.100.10:FF:000003">
    <property type="entry name" value="Versican core protein"/>
    <property type="match status" value="1"/>
</dbReference>
<evidence type="ECO:0000256" key="1">
    <source>
        <dbReference type="ARBA" id="ARBA00004613"/>
    </source>
</evidence>
<dbReference type="InterPro" id="IPR000538">
    <property type="entry name" value="Link_dom"/>
</dbReference>
<dbReference type="SUPFAM" id="SSF56436">
    <property type="entry name" value="C-type lectin-like"/>
    <property type="match status" value="3"/>
</dbReference>
<dbReference type="Gene3D" id="2.10.70.10">
    <property type="entry name" value="Complement Module, domain 1"/>
    <property type="match status" value="1"/>
</dbReference>
<dbReference type="InterPro" id="IPR001881">
    <property type="entry name" value="EGF-like_Ca-bd_dom"/>
</dbReference>
<feature type="domain" description="Link" evidence="26">
    <location>
        <begin position="351"/>
        <end position="447"/>
    </location>
</feature>
<dbReference type="PROSITE" id="PS00010">
    <property type="entry name" value="ASX_HYDROXYL"/>
    <property type="match status" value="1"/>
</dbReference>
<dbReference type="SMART" id="SM00032">
    <property type="entry name" value="CCP"/>
    <property type="match status" value="1"/>
</dbReference>
<evidence type="ECO:0000259" key="22">
    <source>
        <dbReference type="PROSITE" id="PS50026"/>
    </source>
</evidence>
<keyword evidence="9" id="KW-0106">Calcium</keyword>
<feature type="region of interest" description="Disordered" evidence="21">
    <location>
        <begin position="484"/>
        <end position="544"/>
    </location>
</feature>
<dbReference type="OMA" id="HESGHWN"/>
<dbReference type="Bgee" id="ENSOANG00000032130">
    <property type="expression patterns" value="Expressed in brain and 2 other cell types or tissues"/>
</dbReference>
<evidence type="ECO:0000256" key="19">
    <source>
        <dbReference type="PROSITE-ProRule" id="PRU00302"/>
    </source>
</evidence>
<dbReference type="SMART" id="SM00181">
    <property type="entry name" value="EGF"/>
    <property type="match status" value="2"/>
</dbReference>
<dbReference type="Pfam" id="PF00059">
    <property type="entry name" value="Lectin_C"/>
    <property type="match status" value="1"/>
</dbReference>
<dbReference type="Gene3D" id="3.10.100.10">
    <property type="entry name" value="Mannose-Binding Protein A, subunit A"/>
    <property type="match status" value="3"/>
</dbReference>
<dbReference type="PANTHER" id="PTHR22804">
    <property type="entry name" value="AGGRECAN/VERSICAN PROTEOGLYCAN"/>
    <property type="match status" value="1"/>
</dbReference>
<name>A0A6I8NUZ8_ORNAN</name>
<dbReference type="GeneTree" id="ENSGT00940000158649"/>
<gene>
    <name evidence="27" type="primary">NCAN</name>
</gene>
<feature type="domain" description="C-type lectin" evidence="23">
    <location>
        <begin position="1542"/>
        <end position="1656"/>
    </location>
</feature>
<feature type="region of interest" description="Disordered" evidence="21">
    <location>
        <begin position="965"/>
        <end position="1431"/>
    </location>
</feature>
<keyword evidence="8" id="KW-0677">Repeat</keyword>
<reference evidence="27" key="3">
    <citation type="submission" date="2025-09" db="UniProtKB">
        <authorList>
            <consortium name="Ensembl"/>
        </authorList>
    </citation>
    <scope>IDENTIFICATION</scope>
    <source>
        <strain evidence="27">Glennie</strain>
    </source>
</reference>
<dbReference type="SMART" id="SM00445">
    <property type="entry name" value="LINK"/>
    <property type="match status" value="2"/>
</dbReference>
<dbReference type="SUPFAM" id="SSF57196">
    <property type="entry name" value="EGF/Laminin"/>
    <property type="match status" value="1"/>
</dbReference>
<dbReference type="Gene3D" id="2.10.25.10">
    <property type="entry name" value="Laminin"/>
    <property type="match status" value="2"/>
</dbReference>
<evidence type="ECO:0000259" key="25">
    <source>
        <dbReference type="PROSITE" id="PS50923"/>
    </source>
</evidence>
<dbReference type="PROSITE" id="PS00615">
    <property type="entry name" value="C_TYPE_LECTIN_1"/>
    <property type="match status" value="1"/>
</dbReference>
<dbReference type="PROSITE" id="PS01186">
    <property type="entry name" value="EGF_2"/>
    <property type="match status" value="1"/>
</dbReference>
<dbReference type="PROSITE" id="PS50923">
    <property type="entry name" value="SUSHI"/>
    <property type="match status" value="1"/>
</dbReference>
<evidence type="ECO:0000256" key="12">
    <source>
        <dbReference type="ARBA" id="ARBA00023157"/>
    </source>
</evidence>
<feature type="disulfide bond" evidence="18">
    <location>
        <begin position="1519"/>
        <end position="1528"/>
    </location>
</feature>
<keyword evidence="28" id="KW-1185">Reference proteome</keyword>
<evidence type="ECO:0000256" key="10">
    <source>
        <dbReference type="ARBA" id="ARBA00022889"/>
    </source>
</evidence>
<dbReference type="CDD" id="cd00054">
    <property type="entry name" value="EGF_CA"/>
    <property type="match status" value="2"/>
</dbReference>
<dbReference type="SMART" id="SM00034">
    <property type="entry name" value="CLECT"/>
    <property type="match status" value="1"/>
</dbReference>
<dbReference type="Pfam" id="PF00084">
    <property type="entry name" value="Sushi"/>
    <property type="match status" value="1"/>
</dbReference>
<dbReference type="GO" id="GO:0007155">
    <property type="term" value="P:cell adhesion"/>
    <property type="evidence" value="ECO:0007669"/>
    <property type="project" value="UniProtKB-KW"/>
</dbReference>
<comment type="subcellular location">
    <subcellularLocation>
        <location evidence="1">Secreted</location>
    </subcellularLocation>
</comment>
<comment type="function">
    <text evidence="15">May modulate neuronal adhesion and neurite growth during development by binding to neural cell adhesion molecules (NG-CAM and N-CAM). Chondroitin sulfate proteoglycan; binds to hyaluronic acid.</text>
</comment>
<dbReference type="GO" id="GO:0005509">
    <property type="term" value="F:calcium ion binding"/>
    <property type="evidence" value="ECO:0007669"/>
    <property type="project" value="InterPro"/>
</dbReference>
<feature type="domain" description="EGF-like" evidence="22">
    <location>
        <begin position="1455"/>
        <end position="1491"/>
    </location>
</feature>
<keyword evidence="4 18" id="KW-0245">EGF-like domain</keyword>
<dbReference type="InterPro" id="IPR013106">
    <property type="entry name" value="Ig_V-set"/>
</dbReference>
<keyword evidence="10" id="KW-0130">Cell adhesion</keyword>
<comment type="caution">
    <text evidence="18">Lacks conserved residue(s) required for the propagation of feature annotation.</text>
</comment>
<dbReference type="PROSITE" id="PS01241">
    <property type="entry name" value="LINK_1"/>
    <property type="match status" value="2"/>
</dbReference>
<dbReference type="PROSITE" id="PS00022">
    <property type="entry name" value="EGF_1"/>
    <property type="match status" value="2"/>
</dbReference>
<feature type="disulfide bond" evidence="19">
    <location>
        <begin position="1691"/>
        <end position="1718"/>
    </location>
</feature>
<evidence type="ECO:0000256" key="15">
    <source>
        <dbReference type="ARBA" id="ARBA00059308"/>
    </source>
</evidence>
<feature type="compositionally biased region" description="Acidic residues" evidence="21">
    <location>
        <begin position="1161"/>
        <end position="1181"/>
    </location>
</feature>
<dbReference type="InterPro" id="IPR016187">
    <property type="entry name" value="CTDL_fold"/>
</dbReference>
<feature type="compositionally biased region" description="Polar residues" evidence="21">
    <location>
        <begin position="617"/>
        <end position="634"/>
    </location>
</feature>
<feature type="disulfide bond" evidence="18">
    <location>
        <begin position="1481"/>
        <end position="1490"/>
    </location>
</feature>
<dbReference type="Pfam" id="PF07686">
    <property type="entry name" value="V-set"/>
    <property type="match status" value="1"/>
</dbReference>
<feature type="disulfide bond" evidence="20">
    <location>
        <begin position="296"/>
        <end position="317"/>
    </location>
</feature>
<dbReference type="FunFam" id="3.10.100.10:FF:000011">
    <property type="entry name" value="Aggrecan core protein"/>
    <property type="match status" value="1"/>
</dbReference>
<keyword evidence="11" id="KW-0654">Proteoglycan</keyword>
<evidence type="ECO:0000256" key="6">
    <source>
        <dbReference type="ARBA" id="ARBA00022729"/>
    </source>
</evidence>
<dbReference type="InterPro" id="IPR018097">
    <property type="entry name" value="EGF_Ca-bd_CS"/>
</dbReference>
<protein>
    <recommendedName>
        <fullName evidence="16">Neurocan core protein</fullName>
    </recommendedName>
    <alternativeName>
        <fullName evidence="17">Chondroitin sulfate proteoglycan 3</fullName>
    </alternativeName>
</protein>
<feature type="compositionally biased region" description="Polar residues" evidence="21">
    <location>
        <begin position="776"/>
        <end position="809"/>
    </location>
</feature>
<dbReference type="SMART" id="SM00406">
    <property type="entry name" value="IGv"/>
    <property type="match status" value="1"/>
</dbReference>
<accession>A0A6I8NUZ8</accession>
<dbReference type="FunFam" id="2.10.25.10:FF:000537">
    <property type="entry name" value="Notch 3"/>
    <property type="match status" value="1"/>
</dbReference>
<keyword evidence="5 19" id="KW-0768">Sushi</keyword>
<feature type="domain" description="Sushi" evidence="25">
    <location>
        <begin position="1660"/>
        <end position="1720"/>
    </location>
</feature>
<dbReference type="Pfam" id="PF00008">
    <property type="entry name" value="EGF"/>
    <property type="match status" value="2"/>
</dbReference>
<keyword evidence="12 18" id="KW-1015">Disulfide bond</keyword>
<dbReference type="InterPro" id="IPR003599">
    <property type="entry name" value="Ig_sub"/>
</dbReference>
<dbReference type="Proteomes" id="UP000002279">
    <property type="component" value="Chromosome X1"/>
</dbReference>
<feature type="compositionally biased region" description="Polar residues" evidence="21">
    <location>
        <begin position="1014"/>
        <end position="1029"/>
    </location>
</feature>
<feature type="compositionally biased region" description="Polar residues" evidence="21">
    <location>
        <begin position="535"/>
        <end position="544"/>
    </location>
</feature>
<evidence type="ECO:0000256" key="21">
    <source>
        <dbReference type="SAM" id="MobiDB-lite"/>
    </source>
</evidence>
<feature type="compositionally biased region" description="Polar residues" evidence="21">
    <location>
        <begin position="1333"/>
        <end position="1343"/>
    </location>
</feature>
<evidence type="ECO:0000256" key="20">
    <source>
        <dbReference type="PROSITE-ProRule" id="PRU00323"/>
    </source>
</evidence>
<feature type="disulfide bond" evidence="19">
    <location>
        <begin position="1662"/>
        <end position="1705"/>
    </location>
</feature>
<dbReference type="FunCoup" id="A0A6I8NUZ8">
    <property type="interactions" value="24"/>
</dbReference>
<feature type="region of interest" description="Disordered" evidence="21">
    <location>
        <begin position="605"/>
        <end position="643"/>
    </location>
</feature>
<keyword evidence="14" id="KW-0393">Immunoglobulin domain</keyword>
<dbReference type="InterPro" id="IPR016186">
    <property type="entry name" value="C-type_lectin-like/link_sf"/>
</dbReference>
<dbReference type="GO" id="GO:0007417">
    <property type="term" value="P:central nervous system development"/>
    <property type="evidence" value="ECO:0000318"/>
    <property type="project" value="GO_Central"/>
</dbReference>
<dbReference type="FunFam" id="3.10.100.10:FF:000002">
    <property type="entry name" value="Hyaluronan proteoglycan link protein 1"/>
    <property type="match status" value="1"/>
</dbReference>
<dbReference type="InterPro" id="IPR050691">
    <property type="entry name" value="Hyaluronan_bind_Proteoglycan"/>
</dbReference>
<evidence type="ECO:0000256" key="11">
    <source>
        <dbReference type="ARBA" id="ARBA00022974"/>
    </source>
</evidence>
<dbReference type="FunFam" id="2.60.40.10:FF:000571">
    <property type="entry name" value="Neurocan core protein"/>
    <property type="match status" value="1"/>
</dbReference>
<organism evidence="27 28">
    <name type="scientific">Ornithorhynchus anatinus</name>
    <name type="common">Duckbill platypus</name>
    <dbReference type="NCBI Taxonomy" id="9258"/>
    <lineage>
        <taxon>Eukaryota</taxon>
        <taxon>Metazoa</taxon>
        <taxon>Chordata</taxon>
        <taxon>Craniata</taxon>
        <taxon>Vertebrata</taxon>
        <taxon>Euteleostomi</taxon>
        <taxon>Mammalia</taxon>
        <taxon>Monotremata</taxon>
        <taxon>Ornithorhynchidae</taxon>
        <taxon>Ornithorhynchus</taxon>
    </lineage>
</organism>
<dbReference type="CDD" id="cd03517">
    <property type="entry name" value="Link_domain_CSPGs_modules_1_3"/>
    <property type="match status" value="1"/>
</dbReference>
<evidence type="ECO:0000313" key="27">
    <source>
        <dbReference type="Ensembl" id="ENSOANP00000044932.1"/>
    </source>
</evidence>
<feature type="domain" description="Link" evidence="26">
    <location>
        <begin position="250"/>
        <end position="345"/>
    </location>
</feature>
<dbReference type="GO" id="GO:0005540">
    <property type="term" value="F:hyaluronic acid binding"/>
    <property type="evidence" value="ECO:0007669"/>
    <property type="project" value="InterPro"/>
</dbReference>
<feature type="compositionally biased region" description="Polar residues" evidence="21">
    <location>
        <begin position="857"/>
        <end position="870"/>
    </location>
</feature>
<dbReference type="FunFam" id="2.10.25.10:FF:000006">
    <property type="entry name" value="Versican core protein-like isoform 1"/>
    <property type="match status" value="1"/>
</dbReference>
<evidence type="ECO:0000256" key="2">
    <source>
        <dbReference type="ARBA" id="ARBA00006838"/>
    </source>
</evidence>
<feature type="region of interest" description="Disordered" evidence="21">
    <location>
        <begin position="891"/>
        <end position="950"/>
    </location>
</feature>
<feature type="compositionally biased region" description="Polar residues" evidence="21">
    <location>
        <begin position="1088"/>
        <end position="1103"/>
    </location>
</feature>
<dbReference type="CDD" id="cd03520">
    <property type="entry name" value="Link_domain_CSPGs_modules_2_4"/>
    <property type="match status" value="1"/>
</dbReference>
<evidence type="ECO:0000256" key="13">
    <source>
        <dbReference type="ARBA" id="ARBA00023180"/>
    </source>
</evidence>
<evidence type="ECO:0000256" key="17">
    <source>
        <dbReference type="ARBA" id="ARBA00075743"/>
    </source>
</evidence>
<evidence type="ECO:0000256" key="18">
    <source>
        <dbReference type="PROSITE-ProRule" id="PRU00076"/>
    </source>
</evidence>
<keyword evidence="7" id="KW-0430">Lectin</keyword>
<dbReference type="InParanoid" id="A0A6I8NUZ8"/>
<evidence type="ECO:0000259" key="26">
    <source>
        <dbReference type="PROSITE" id="PS50963"/>
    </source>
</evidence>
<dbReference type="InterPro" id="IPR001304">
    <property type="entry name" value="C-type_lectin-like"/>
</dbReference>
<feature type="compositionally biased region" description="Polar residues" evidence="21">
    <location>
        <begin position="1111"/>
        <end position="1125"/>
    </location>
</feature>
<dbReference type="Gene3D" id="2.60.40.10">
    <property type="entry name" value="Immunoglobulins"/>
    <property type="match status" value="1"/>
</dbReference>
<evidence type="ECO:0000256" key="9">
    <source>
        <dbReference type="ARBA" id="ARBA00022837"/>
    </source>
</evidence>
<evidence type="ECO:0000259" key="24">
    <source>
        <dbReference type="PROSITE" id="PS50835"/>
    </source>
</evidence>
<feature type="domain" description="EGF-like" evidence="22">
    <location>
        <begin position="1493"/>
        <end position="1529"/>
    </location>
</feature>
<dbReference type="CDD" id="cd00033">
    <property type="entry name" value="CCP"/>
    <property type="match status" value="1"/>
</dbReference>
<dbReference type="InterPro" id="IPR035976">
    <property type="entry name" value="Sushi/SCR/CCP_sf"/>
</dbReference>
<feature type="compositionally biased region" description="Low complexity" evidence="21">
    <location>
        <begin position="1196"/>
        <end position="1207"/>
    </location>
</feature>
<dbReference type="PROSITE" id="PS01187">
    <property type="entry name" value="EGF_CA"/>
    <property type="match status" value="1"/>
</dbReference>
<evidence type="ECO:0000256" key="16">
    <source>
        <dbReference type="ARBA" id="ARBA00073685"/>
    </source>
</evidence>
<feature type="compositionally biased region" description="Low complexity" evidence="21">
    <location>
        <begin position="968"/>
        <end position="981"/>
    </location>
</feature>
<dbReference type="Ensembl" id="ENSOANT00000074762.1">
    <property type="protein sequence ID" value="ENSOANP00000044932.1"/>
    <property type="gene ID" value="ENSOANG00000032130.2"/>
</dbReference>
<evidence type="ECO:0000313" key="28">
    <source>
        <dbReference type="Proteomes" id="UP000002279"/>
    </source>
</evidence>
<dbReference type="InterPro" id="IPR007110">
    <property type="entry name" value="Ig-like_dom"/>
</dbReference>
<dbReference type="GO" id="GO:0005615">
    <property type="term" value="C:extracellular space"/>
    <property type="evidence" value="ECO:0000318"/>
    <property type="project" value="GO_Central"/>
</dbReference>
<feature type="domain" description="Ig-like" evidence="24">
    <location>
        <begin position="108"/>
        <end position="248"/>
    </location>
</feature>
<proteinExistence type="inferred from homology"/>
<dbReference type="PROSITE" id="PS50835">
    <property type="entry name" value="IG_LIKE"/>
    <property type="match status" value="1"/>
</dbReference>